<dbReference type="PANTHER" id="PTHR12247">
    <property type="entry name" value="POLYCOMB GROUP PROTEIN"/>
    <property type="match status" value="1"/>
</dbReference>
<dbReference type="PROSITE" id="PS50016">
    <property type="entry name" value="ZF_PHD_2"/>
    <property type="match status" value="1"/>
</dbReference>
<dbReference type="InterPro" id="IPR013083">
    <property type="entry name" value="Znf_RING/FYVE/PHD"/>
</dbReference>
<reference evidence="7 8" key="1">
    <citation type="submission" date="2019-08" db="EMBL/GenBank/DDBJ databases">
        <title>Whole genome of Aphis craccivora.</title>
        <authorList>
            <person name="Voronova N.V."/>
            <person name="Shulinski R.S."/>
            <person name="Bandarenka Y.V."/>
            <person name="Zhorov D.G."/>
            <person name="Warner D."/>
        </authorList>
    </citation>
    <scope>NUCLEOTIDE SEQUENCE [LARGE SCALE GENOMIC DNA]</scope>
    <source>
        <strain evidence="7">180601</strain>
        <tissue evidence="7">Whole Body</tissue>
    </source>
</reference>
<dbReference type="InterPro" id="IPR013761">
    <property type="entry name" value="SAM/pointed_sf"/>
</dbReference>
<dbReference type="GO" id="GO:0003682">
    <property type="term" value="F:chromatin binding"/>
    <property type="evidence" value="ECO:0007669"/>
    <property type="project" value="TreeGrafter"/>
</dbReference>
<evidence type="ECO:0000259" key="6">
    <source>
        <dbReference type="PROSITE" id="PS50016"/>
    </source>
</evidence>
<feature type="region of interest" description="Disordered" evidence="5">
    <location>
        <begin position="253"/>
        <end position="273"/>
    </location>
</feature>
<comment type="caution">
    <text evidence="7">The sequence shown here is derived from an EMBL/GenBank/DDBJ whole genome shotgun (WGS) entry which is preliminary data.</text>
</comment>
<dbReference type="OrthoDB" id="10004495at2759"/>
<dbReference type="PANTHER" id="PTHR12247:SF131">
    <property type="entry name" value="LD05287P"/>
    <property type="match status" value="1"/>
</dbReference>
<evidence type="ECO:0000256" key="4">
    <source>
        <dbReference type="PROSITE-ProRule" id="PRU00146"/>
    </source>
</evidence>
<dbReference type="InterPro" id="IPR011011">
    <property type="entry name" value="Znf_FYVE_PHD"/>
</dbReference>
<dbReference type="EMBL" id="VUJU01006765">
    <property type="protein sequence ID" value="KAF0747664.1"/>
    <property type="molecule type" value="Genomic_DNA"/>
</dbReference>
<feature type="compositionally biased region" description="Low complexity" evidence="5">
    <location>
        <begin position="258"/>
        <end position="267"/>
    </location>
</feature>
<feature type="region of interest" description="Disordered" evidence="5">
    <location>
        <begin position="1"/>
        <end position="21"/>
    </location>
</feature>
<name>A0A6G0Y258_APHCR</name>
<dbReference type="SUPFAM" id="SSF57903">
    <property type="entry name" value="FYVE/PHD zinc finger"/>
    <property type="match status" value="1"/>
</dbReference>
<evidence type="ECO:0000313" key="8">
    <source>
        <dbReference type="Proteomes" id="UP000478052"/>
    </source>
</evidence>
<gene>
    <name evidence="7" type="ORF">FWK35_00024357</name>
</gene>
<dbReference type="Gene3D" id="1.10.150.50">
    <property type="entry name" value="Transcription Factor, Ets-1"/>
    <property type="match status" value="1"/>
</dbReference>
<evidence type="ECO:0000313" key="7">
    <source>
        <dbReference type="EMBL" id="KAF0747664.1"/>
    </source>
</evidence>
<keyword evidence="1" id="KW-0479">Metal-binding</keyword>
<keyword evidence="8" id="KW-1185">Reference proteome</keyword>
<dbReference type="InterPro" id="IPR050548">
    <property type="entry name" value="PcG_chromatin_remod_factors"/>
</dbReference>
<sequence length="356" mass="40620">MPKKKVISRDEPVPARPHRNMKAKVVFDPSDNHIPKKRAKYSYKNEKSAVATTVKRTTNDRRRKQDTSKSKNLPVNLVTEPLDCSSVDTSVISPVKRSTSELTQELSKMCYLCSKVSENKELLDCQICLIKAHKDCIIVDEPVWKFKLDLSPWFCKTCRKENCSKCLKEKSQVMHHCVSCDVGLHSTCYESYEIKPLHKVEPDMYVCIPCMTLATQINQEEVDEVAEILDAKGLSIDDVESHLSSVMTLSSDEDDTFSRSIGSSSSSDNEQYDDFHTNDIPNVLKWNKDQLMDYFKEHLPQEIIDHLVKFDIDGRALQLLHRNDIVSNMGMKLGHALKFFKLAPPQLPIPYELPGV</sequence>
<dbReference type="Gene3D" id="3.30.40.10">
    <property type="entry name" value="Zinc/RING finger domain, C3HC4 (zinc finger)"/>
    <property type="match status" value="1"/>
</dbReference>
<dbReference type="GO" id="GO:0042393">
    <property type="term" value="F:histone binding"/>
    <property type="evidence" value="ECO:0007669"/>
    <property type="project" value="TreeGrafter"/>
</dbReference>
<dbReference type="SUPFAM" id="SSF47769">
    <property type="entry name" value="SAM/Pointed domain"/>
    <property type="match status" value="1"/>
</dbReference>
<proteinExistence type="predicted"/>
<keyword evidence="3" id="KW-0862">Zinc</keyword>
<dbReference type="Proteomes" id="UP000478052">
    <property type="component" value="Unassembled WGS sequence"/>
</dbReference>
<evidence type="ECO:0000256" key="5">
    <source>
        <dbReference type="SAM" id="MobiDB-lite"/>
    </source>
</evidence>
<feature type="domain" description="PHD-type" evidence="6">
    <location>
        <begin position="107"/>
        <end position="161"/>
    </location>
</feature>
<accession>A0A6G0Y258</accession>
<evidence type="ECO:0000256" key="2">
    <source>
        <dbReference type="ARBA" id="ARBA00022771"/>
    </source>
</evidence>
<feature type="compositionally biased region" description="Basic and acidic residues" evidence="5">
    <location>
        <begin position="57"/>
        <end position="69"/>
    </location>
</feature>
<dbReference type="GO" id="GO:0008270">
    <property type="term" value="F:zinc ion binding"/>
    <property type="evidence" value="ECO:0007669"/>
    <property type="project" value="UniProtKB-KW"/>
</dbReference>
<evidence type="ECO:0000256" key="3">
    <source>
        <dbReference type="ARBA" id="ARBA00022833"/>
    </source>
</evidence>
<dbReference type="AlphaFoldDB" id="A0A6G0Y258"/>
<dbReference type="GO" id="GO:0045892">
    <property type="term" value="P:negative regulation of DNA-templated transcription"/>
    <property type="evidence" value="ECO:0007669"/>
    <property type="project" value="TreeGrafter"/>
</dbReference>
<dbReference type="InterPro" id="IPR019787">
    <property type="entry name" value="Znf_PHD-finger"/>
</dbReference>
<feature type="region of interest" description="Disordered" evidence="5">
    <location>
        <begin position="45"/>
        <end position="72"/>
    </location>
</feature>
<keyword evidence="2 4" id="KW-0863">Zinc-finger</keyword>
<organism evidence="7 8">
    <name type="scientific">Aphis craccivora</name>
    <name type="common">Cowpea aphid</name>
    <dbReference type="NCBI Taxonomy" id="307492"/>
    <lineage>
        <taxon>Eukaryota</taxon>
        <taxon>Metazoa</taxon>
        <taxon>Ecdysozoa</taxon>
        <taxon>Arthropoda</taxon>
        <taxon>Hexapoda</taxon>
        <taxon>Insecta</taxon>
        <taxon>Pterygota</taxon>
        <taxon>Neoptera</taxon>
        <taxon>Paraneoptera</taxon>
        <taxon>Hemiptera</taxon>
        <taxon>Sternorrhyncha</taxon>
        <taxon>Aphidomorpha</taxon>
        <taxon>Aphidoidea</taxon>
        <taxon>Aphididae</taxon>
        <taxon>Aphidini</taxon>
        <taxon>Aphis</taxon>
        <taxon>Aphis</taxon>
    </lineage>
</organism>
<protein>
    <submittedName>
        <fullName evidence="7">Polyhomeotic-like protein 2</fullName>
    </submittedName>
</protein>
<evidence type="ECO:0000256" key="1">
    <source>
        <dbReference type="ARBA" id="ARBA00022723"/>
    </source>
</evidence>
<dbReference type="GO" id="GO:0005634">
    <property type="term" value="C:nucleus"/>
    <property type="evidence" value="ECO:0007669"/>
    <property type="project" value="TreeGrafter"/>
</dbReference>